<evidence type="ECO:0000313" key="2">
    <source>
        <dbReference type="EMBL" id="OTF77850.1"/>
    </source>
</evidence>
<gene>
    <name evidence="2" type="ORF">BLA29_013700</name>
</gene>
<keyword evidence="3" id="KW-1185">Reference proteome</keyword>
<dbReference type="Proteomes" id="UP000194236">
    <property type="component" value="Unassembled WGS sequence"/>
</dbReference>
<comment type="caution">
    <text evidence="2">The sequence shown here is derived from an EMBL/GenBank/DDBJ whole genome shotgun (WGS) entry which is preliminary data.</text>
</comment>
<dbReference type="EMBL" id="MUJZ01030628">
    <property type="protein sequence ID" value="OTF77850.1"/>
    <property type="molecule type" value="Genomic_DNA"/>
</dbReference>
<accession>A0A1Y3BAB6</accession>
<evidence type="ECO:0000313" key="3">
    <source>
        <dbReference type="Proteomes" id="UP000194236"/>
    </source>
</evidence>
<dbReference type="AlphaFoldDB" id="A0A1Y3BAB6"/>
<reference evidence="2 3" key="1">
    <citation type="submission" date="2017-03" db="EMBL/GenBank/DDBJ databases">
        <title>Genome Survey of Euroglyphus maynei.</title>
        <authorList>
            <person name="Arlian L.G."/>
            <person name="Morgan M.S."/>
            <person name="Rider S.D."/>
        </authorList>
    </citation>
    <scope>NUCLEOTIDE SEQUENCE [LARGE SCALE GENOMIC DNA]</scope>
    <source>
        <strain evidence="2">Arlian Lab</strain>
        <tissue evidence="2">Whole body</tissue>
    </source>
</reference>
<feature type="region of interest" description="Disordered" evidence="1">
    <location>
        <begin position="93"/>
        <end position="112"/>
    </location>
</feature>
<proteinExistence type="predicted"/>
<feature type="compositionally biased region" description="Polar residues" evidence="1">
    <location>
        <begin position="96"/>
        <end position="112"/>
    </location>
</feature>
<sequence length="126" mass="14085">KNLVNPADQINNGGHFYFDKSASQQPKPPRINSKLIVPTAQIENGLCSKEAFQKPFKQNPPCGIKEFVQLDLSSSADQQIQMKSAKEMTMNADGRISNNNQNSSHNELGSLSKTDEDLHLRVRIYL</sequence>
<feature type="region of interest" description="Disordered" evidence="1">
    <location>
        <begin position="1"/>
        <end position="31"/>
    </location>
</feature>
<name>A0A1Y3BAB6_EURMA</name>
<protein>
    <submittedName>
        <fullName evidence="2">Uncharacterized protein</fullName>
    </submittedName>
</protein>
<feature type="non-terminal residue" evidence="2">
    <location>
        <position position="1"/>
    </location>
</feature>
<organism evidence="2 3">
    <name type="scientific">Euroglyphus maynei</name>
    <name type="common">Mayne's house dust mite</name>
    <dbReference type="NCBI Taxonomy" id="6958"/>
    <lineage>
        <taxon>Eukaryota</taxon>
        <taxon>Metazoa</taxon>
        <taxon>Ecdysozoa</taxon>
        <taxon>Arthropoda</taxon>
        <taxon>Chelicerata</taxon>
        <taxon>Arachnida</taxon>
        <taxon>Acari</taxon>
        <taxon>Acariformes</taxon>
        <taxon>Sarcoptiformes</taxon>
        <taxon>Astigmata</taxon>
        <taxon>Psoroptidia</taxon>
        <taxon>Analgoidea</taxon>
        <taxon>Pyroglyphidae</taxon>
        <taxon>Pyroglyphinae</taxon>
        <taxon>Euroglyphus</taxon>
    </lineage>
</organism>
<evidence type="ECO:0000256" key="1">
    <source>
        <dbReference type="SAM" id="MobiDB-lite"/>
    </source>
</evidence>